<accession>A0A382VPP2</accession>
<gene>
    <name evidence="4" type="ORF">METZ01_LOCUS401316</name>
</gene>
<evidence type="ECO:0000256" key="2">
    <source>
        <dbReference type="SAM" id="Phobius"/>
    </source>
</evidence>
<dbReference type="EMBL" id="UINC01153637">
    <property type="protein sequence ID" value="SVD48462.1"/>
    <property type="molecule type" value="Genomic_DNA"/>
</dbReference>
<evidence type="ECO:0000259" key="3">
    <source>
        <dbReference type="Pfam" id="PF09835"/>
    </source>
</evidence>
<evidence type="ECO:0000256" key="1">
    <source>
        <dbReference type="SAM" id="MobiDB-lite"/>
    </source>
</evidence>
<dbReference type="AlphaFoldDB" id="A0A382VPP2"/>
<dbReference type="PANTHER" id="PTHR40547">
    <property type="entry name" value="SLL0298 PROTEIN"/>
    <property type="match status" value="1"/>
</dbReference>
<organism evidence="4">
    <name type="scientific">marine metagenome</name>
    <dbReference type="NCBI Taxonomy" id="408172"/>
    <lineage>
        <taxon>unclassified sequences</taxon>
        <taxon>metagenomes</taxon>
        <taxon>ecological metagenomes</taxon>
    </lineage>
</organism>
<keyword evidence="2" id="KW-0812">Transmembrane</keyword>
<feature type="non-terminal residue" evidence="4">
    <location>
        <position position="1"/>
    </location>
</feature>
<evidence type="ECO:0000313" key="4">
    <source>
        <dbReference type="EMBL" id="SVD48462.1"/>
    </source>
</evidence>
<feature type="transmembrane region" description="Helical" evidence="2">
    <location>
        <begin position="94"/>
        <end position="111"/>
    </location>
</feature>
<feature type="domain" description="DUF2062" evidence="3">
    <location>
        <begin position="28"/>
        <end position="170"/>
    </location>
</feature>
<protein>
    <recommendedName>
        <fullName evidence="3">DUF2062 domain-containing protein</fullName>
    </recommendedName>
</protein>
<dbReference type="Pfam" id="PF09835">
    <property type="entry name" value="DUF2062"/>
    <property type="match status" value="1"/>
</dbReference>
<sequence length="240" mass="26691">VSVFRRRRKRPILARLVELLWPRMGWRRAGKYYVFRLKRLPGTPYSIACGFALGAAVSFTPFMGFHFLLAGFLAWGLRANLLASAIGTAVGNPWTFPGIWFGVLWLGSKILGRQMPELSFSDLSVTMIFDHFSTIGVPMIVGGVPASLLTWVIFYIPIRRGIANYQHHRHSSRIKRQQVLAEERRERTNGVANSNAEELPAVTGQSVDDLTIPEPSDREEARPSATIMPIGRAAGESKGG</sequence>
<reference evidence="4" key="1">
    <citation type="submission" date="2018-05" db="EMBL/GenBank/DDBJ databases">
        <authorList>
            <person name="Lanie J.A."/>
            <person name="Ng W.-L."/>
            <person name="Kazmierczak K.M."/>
            <person name="Andrzejewski T.M."/>
            <person name="Davidsen T.M."/>
            <person name="Wayne K.J."/>
            <person name="Tettelin H."/>
            <person name="Glass J.I."/>
            <person name="Rusch D."/>
            <person name="Podicherti R."/>
            <person name="Tsui H.-C.T."/>
            <person name="Winkler M.E."/>
        </authorList>
    </citation>
    <scope>NUCLEOTIDE SEQUENCE</scope>
</reference>
<feature type="transmembrane region" description="Helical" evidence="2">
    <location>
        <begin position="132"/>
        <end position="156"/>
    </location>
</feature>
<name>A0A382VPP2_9ZZZZ</name>
<dbReference type="InterPro" id="IPR018639">
    <property type="entry name" value="DUF2062"/>
</dbReference>
<keyword evidence="2" id="KW-1133">Transmembrane helix</keyword>
<feature type="transmembrane region" description="Helical" evidence="2">
    <location>
        <begin position="45"/>
        <end position="74"/>
    </location>
</feature>
<keyword evidence="2" id="KW-0472">Membrane</keyword>
<dbReference type="PANTHER" id="PTHR40547:SF1">
    <property type="entry name" value="SLL0298 PROTEIN"/>
    <property type="match status" value="1"/>
</dbReference>
<feature type="region of interest" description="Disordered" evidence="1">
    <location>
        <begin position="175"/>
        <end position="240"/>
    </location>
</feature>
<proteinExistence type="predicted"/>